<keyword evidence="2" id="KW-1185">Reference proteome</keyword>
<dbReference type="RefSeq" id="WP_264487471.1">
    <property type="nucleotide sequence ID" value="NZ_JAPDDT010000004.1"/>
</dbReference>
<gene>
    <name evidence="1" type="ORF">OKA05_12445</name>
</gene>
<protein>
    <submittedName>
        <fullName evidence="1">Uncharacterized protein</fullName>
    </submittedName>
</protein>
<evidence type="ECO:0000313" key="1">
    <source>
        <dbReference type="EMBL" id="MCW1923366.1"/>
    </source>
</evidence>
<name>A0ABT3GIQ0_9BACT</name>
<comment type="caution">
    <text evidence="1">The sequence shown here is derived from an EMBL/GenBank/DDBJ whole genome shotgun (WGS) entry which is preliminary data.</text>
</comment>
<sequence>MREAFLQGEEREAALLFREMLHRSVRLGLYEAMAEEVERLCGPSYKPAPP</sequence>
<dbReference type="Proteomes" id="UP001320876">
    <property type="component" value="Unassembled WGS sequence"/>
</dbReference>
<evidence type="ECO:0000313" key="2">
    <source>
        <dbReference type="Proteomes" id="UP001320876"/>
    </source>
</evidence>
<proteinExistence type="predicted"/>
<accession>A0ABT3GIQ0</accession>
<reference evidence="1 2" key="1">
    <citation type="submission" date="2022-10" db="EMBL/GenBank/DDBJ databases">
        <title>Luteolibacter arcticus strain CCTCC AB 2014275, whole genome shotgun sequencing project.</title>
        <authorList>
            <person name="Zhao G."/>
            <person name="Shen L."/>
        </authorList>
    </citation>
    <scope>NUCLEOTIDE SEQUENCE [LARGE SCALE GENOMIC DNA]</scope>
    <source>
        <strain evidence="1 2">CCTCC AB 2014275</strain>
    </source>
</reference>
<organism evidence="1 2">
    <name type="scientific">Luteolibacter arcticus</name>
    <dbReference type="NCBI Taxonomy" id="1581411"/>
    <lineage>
        <taxon>Bacteria</taxon>
        <taxon>Pseudomonadati</taxon>
        <taxon>Verrucomicrobiota</taxon>
        <taxon>Verrucomicrobiia</taxon>
        <taxon>Verrucomicrobiales</taxon>
        <taxon>Verrucomicrobiaceae</taxon>
        <taxon>Luteolibacter</taxon>
    </lineage>
</organism>
<dbReference type="EMBL" id="JAPDDT010000004">
    <property type="protein sequence ID" value="MCW1923366.1"/>
    <property type="molecule type" value="Genomic_DNA"/>
</dbReference>